<dbReference type="InterPro" id="IPR025356">
    <property type="entry name" value="DUF4260"/>
</dbReference>
<dbReference type="OrthoDB" id="9813911at2"/>
<feature type="transmembrane region" description="Helical" evidence="1">
    <location>
        <begin position="59"/>
        <end position="81"/>
    </location>
</feature>
<evidence type="ECO:0000256" key="1">
    <source>
        <dbReference type="SAM" id="Phobius"/>
    </source>
</evidence>
<keyword evidence="1" id="KW-0472">Membrane</keyword>
<feature type="transmembrane region" description="Helical" evidence="1">
    <location>
        <begin position="7"/>
        <end position="27"/>
    </location>
</feature>
<dbReference type="Pfam" id="PF14079">
    <property type="entry name" value="DUF4260"/>
    <property type="match status" value="1"/>
</dbReference>
<dbReference type="STRING" id="187304.B0E33_23185"/>
<evidence type="ECO:0000313" key="3">
    <source>
        <dbReference type="Proteomes" id="UP000048926"/>
    </source>
</evidence>
<reference evidence="3" key="1">
    <citation type="submission" date="2015-07" db="EMBL/GenBank/DDBJ databases">
        <authorList>
            <person name="Rodrigo-Torres Lidia"/>
            <person name="Arahal R.David."/>
        </authorList>
    </citation>
    <scope>NUCLEOTIDE SEQUENCE [LARGE SCALE GENOMIC DNA]</scope>
    <source>
        <strain evidence="3">CECT 4801</strain>
    </source>
</reference>
<feature type="transmembrane region" description="Helical" evidence="1">
    <location>
        <begin position="87"/>
        <end position="106"/>
    </location>
</feature>
<sequence length="133" mass="15004">MSGEKSLVAWQRIEALFILIASLVLYFWTGAPWLTFVILFMVPDLSMLGYFANPRVGALIYNLFHTYIGPALLMGLGVLLTDYDLDPYAFWDFAPIAIIWTAHIAFDRVLGYGLKSPEGFKITHLGRIGRQDS</sequence>
<name>A0A0M6Y0Z8_9HYPH</name>
<gene>
    <name evidence="2" type="ORF">LAL4801_01405</name>
</gene>
<keyword evidence="1" id="KW-1133">Transmembrane helix</keyword>
<protein>
    <recommendedName>
        <fullName evidence="4">DUF4260 family protein</fullName>
    </recommendedName>
</protein>
<keyword evidence="3" id="KW-1185">Reference proteome</keyword>
<evidence type="ECO:0000313" key="2">
    <source>
        <dbReference type="EMBL" id="CTQ42968.1"/>
    </source>
</evidence>
<dbReference type="RefSeq" id="WP_055655052.1">
    <property type="nucleotide sequence ID" value="NZ_CXST01000001.1"/>
</dbReference>
<accession>A0A0M6Y0Z8</accession>
<keyword evidence="1" id="KW-0812">Transmembrane</keyword>
<organism evidence="2 3">
    <name type="scientific">Roseibium aggregatum</name>
    <dbReference type="NCBI Taxonomy" id="187304"/>
    <lineage>
        <taxon>Bacteria</taxon>
        <taxon>Pseudomonadati</taxon>
        <taxon>Pseudomonadota</taxon>
        <taxon>Alphaproteobacteria</taxon>
        <taxon>Hyphomicrobiales</taxon>
        <taxon>Stappiaceae</taxon>
        <taxon>Roseibium</taxon>
    </lineage>
</organism>
<evidence type="ECO:0008006" key="4">
    <source>
        <dbReference type="Google" id="ProtNLM"/>
    </source>
</evidence>
<proteinExistence type="predicted"/>
<dbReference type="EMBL" id="CXST01000001">
    <property type="protein sequence ID" value="CTQ42968.1"/>
    <property type="molecule type" value="Genomic_DNA"/>
</dbReference>
<dbReference type="Proteomes" id="UP000048926">
    <property type="component" value="Unassembled WGS sequence"/>
</dbReference>
<dbReference type="AlphaFoldDB" id="A0A0M6Y0Z8"/>